<dbReference type="PANTHER" id="PTHR43674">
    <property type="entry name" value="NITRILASE C965.09-RELATED"/>
    <property type="match status" value="1"/>
</dbReference>
<accession>A0A6N7SBK6</accession>
<keyword evidence="1" id="KW-0378">Hydrolase</keyword>
<dbReference type="AlphaFoldDB" id="A0A6N7SBK6"/>
<dbReference type="Pfam" id="PF00795">
    <property type="entry name" value="CN_hydrolase"/>
    <property type="match status" value="1"/>
</dbReference>
<dbReference type="EMBL" id="WKPI01000051">
    <property type="protein sequence ID" value="MSC35014.1"/>
    <property type="molecule type" value="Genomic_DNA"/>
</dbReference>
<dbReference type="InterPro" id="IPR036526">
    <property type="entry name" value="C-N_Hydrolase_sf"/>
</dbReference>
<dbReference type="Proteomes" id="UP000433575">
    <property type="component" value="Unassembled WGS sequence"/>
</dbReference>
<feature type="domain" description="CN hydrolase" evidence="2">
    <location>
        <begin position="1"/>
        <end position="245"/>
    </location>
</feature>
<evidence type="ECO:0000313" key="4">
    <source>
        <dbReference type="EMBL" id="MSC35014.1"/>
    </source>
</evidence>
<dbReference type="RefSeq" id="WP_154240571.1">
    <property type="nucleotide sequence ID" value="NZ_CAUFAO010000047.1"/>
</dbReference>
<name>A0A6N7SBK6_9FIRM</name>
<dbReference type="GO" id="GO:0016811">
    <property type="term" value="F:hydrolase activity, acting on carbon-nitrogen (but not peptide) bonds, in linear amides"/>
    <property type="evidence" value="ECO:0007669"/>
    <property type="project" value="UniProtKB-ARBA"/>
</dbReference>
<dbReference type="InterPro" id="IPR050345">
    <property type="entry name" value="Aliph_Amidase/BUP"/>
</dbReference>
<proteinExistence type="predicted"/>
<sequence>MLITLASAVSATGQILRNLKQIEKILSEHPDQDFVLFGEAFIQGFNSLNFDSDQDRQFALDHDCEILQRLQSLAKTYNSGLGVGYLRFHNEVWTSNYLVISKQGEILLDYARMSPGWKLPEADPLVYHEGKQSGIFSYQGKQIGVLLCGDGWTNDVVSALKTQRPDFVFWPVYVCFSLPQWLQEQVEAYAVQAKNFARHVFLINNLDEPDTAYPSLGGAFYYRNGQIHDQLALNKEGCLTLQLDDES</sequence>
<keyword evidence="6" id="KW-1185">Reference proteome</keyword>
<evidence type="ECO:0000313" key="5">
    <source>
        <dbReference type="Proteomes" id="UP000433575"/>
    </source>
</evidence>
<protein>
    <recommendedName>
        <fullName evidence="2">CN hydrolase domain-containing protein</fullName>
    </recommendedName>
</protein>
<dbReference type="OrthoDB" id="9811121at2"/>
<dbReference type="PROSITE" id="PS50263">
    <property type="entry name" value="CN_HYDROLASE"/>
    <property type="match status" value="1"/>
</dbReference>
<evidence type="ECO:0000313" key="6">
    <source>
        <dbReference type="Proteomes" id="UP000480929"/>
    </source>
</evidence>
<evidence type="ECO:0000259" key="2">
    <source>
        <dbReference type="PROSITE" id="PS50263"/>
    </source>
</evidence>
<evidence type="ECO:0000313" key="3">
    <source>
        <dbReference type="EMBL" id="MSA91237.1"/>
    </source>
</evidence>
<comment type="caution">
    <text evidence="3">The sequence shown here is derived from an EMBL/GenBank/DDBJ whole genome shotgun (WGS) entry which is preliminary data.</text>
</comment>
<gene>
    <name evidence="4" type="ORF">GKD88_17995</name>
    <name evidence="3" type="ORF">GKE08_18085</name>
</gene>
<dbReference type="PANTHER" id="PTHR43674:SF2">
    <property type="entry name" value="BETA-UREIDOPROPIONASE"/>
    <property type="match status" value="1"/>
</dbReference>
<dbReference type="EMBL" id="WKPJ01000048">
    <property type="protein sequence ID" value="MSA91237.1"/>
    <property type="molecule type" value="Genomic_DNA"/>
</dbReference>
<organism evidence="3 5">
    <name type="scientific">Holdemania massiliensis</name>
    <dbReference type="NCBI Taxonomy" id="1468449"/>
    <lineage>
        <taxon>Bacteria</taxon>
        <taxon>Bacillati</taxon>
        <taxon>Bacillota</taxon>
        <taxon>Erysipelotrichia</taxon>
        <taxon>Erysipelotrichales</taxon>
        <taxon>Erysipelotrichaceae</taxon>
        <taxon>Holdemania</taxon>
    </lineage>
</organism>
<dbReference type="Gene3D" id="3.60.110.10">
    <property type="entry name" value="Carbon-nitrogen hydrolase"/>
    <property type="match status" value="1"/>
</dbReference>
<reference evidence="5 6" key="1">
    <citation type="journal article" date="2019" name="Nat. Med.">
        <title>A library of human gut bacterial isolates paired with longitudinal multiomics data enables mechanistic microbiome research.</title>
        <authorList>
            <person name="Poyet M."/>
            <person name="Groussin M."/>
            <person name="Gibbons S.M."/>
            <person name="Avila-Pacheco J."/>
            <person name="Jiang X."/>
            <person name="Kearney S.M."/>
            <person name="Perrotta A.R."/>
            <person name="Berdy B."/>
            <person name="Zhao S."/>
            <person name="Lieberman T.D."/>
            <person name="Swanson P.K."/>
            <person name="Smith M."/>
            <person name="Roesemann S."/>
            <person name="Alexander J.E."/>
            <person name="Rich S.A."/>
            <person name="Livny J."/>
            <person name="Vlamakis H."/>
            <person name="Clish C."/>
            <person name="Bullock K."/>
            <person name="Deik A."/>
            <person name="Scott J."/>
            <person name="Pierce K.A."/>
            <person name="Xavier R.J."/>
            <person name="Alm E.J."/>
        </authorList>
    </citation>
    <scope>NUCLEOTIDE SEQUENCE [LARGE SCALE GENOMIC DNA]</scope>
    <source>
        <strain evidence="3 5">BIOML-A4</strain>
        <strain evidence="4 6">BIOML-A5</strain>
    </source>
</reference>
<dbReference type="SUPFAM" id="SSF56317">
    <property type="entry name" value="Carbon-nitrogen hydrolase"/>
    <property type="match status" value="1"/>
</dbReference>
<dbReference type="Proteomes" id="UP000480929">
    <property type="component" value="Unassembled WGS sequence"/>
</dbReference>
<evidence type="ECO:0000256" key="1">
    <source>
        <dbReference type="ARBA" id="ARBA00022801"/>
    </source>
</evidence>
<dbReference type="InterPro" id="IPR003010">
    <property type="entry name" value="C-N_Hydrolase"/>
</dbReference>